<dbReference type="SUPFAM" id="SSF51126">
    <property type="entry name" value="Pectin lyase-like"/>
    <property type="match status" value="1"/>
</dbReference>
<organism evidence="1 2">
    <name type="scientific">Candidatus Magnetoglobus multicellularis str. Araruama</name>
    <dbReference type="NCBI Taxonomy" id="890399"/>
    <lineage>
        <taxon>Bacteria</taxon>
        <taxon>Pseudomonadati</taxon>
        <taxon>Thermodesulfobacteriota</taxon>
        <taxon>Desulfobacteria</taxon>
        <taxon>Desulfobacterales</taxon>
        <taxon>Desulfobacteraceae</taxon>
        <taxon>Candidatus Magnetoglobus</taxon>
    </lineage>
</organism>
<comment type="caution">
    <text evidence="1">The sequence shown here is derived from an EMBL/GenBank/DDBJ whole genome shotgun (WGS) entry which is preliminary data.</text>
</comment>
<sequence>MSTSNFSIKVLLIPIVILLFSMQIGICAANTIYVDQSGSGDYITIEAGINAAYVGDVVKVLPGIYYESVRVNKTITLLGSGPHYTTINASKTTSDAVYMYSYGATISGFTLTSNQDGITIDNGVIKNCVICGCSGTGVNISDSYFNVTLINTTIVLNDAYGIYAYVSGTDHGNTSYLTVYSSIIVFNKSNGIYTSIYDTGCSQGNCARSYLNTTFTYNNIFGNSSNSYGDISQNPNFIDQSAGNFALRHDSPCRDSGKPGPTFNDPDGTRNDMGAYGGPDTAAYWPYSEGPTITDIYVSPASVPKGGKITIKAKARVR</sequence>
<name>A0A1V1NZB3_9BACT</name>
<protein>
    <recommendedName>
        <fullName evidence="3">Periplasmic copper-binding protein NosD beta helix domain-containing protein</fullName>
    </recommendedName>
</protein>
<evidence type="ECO:0008006" key="3">
    <source>
        <dbReference type="Google" id="ProtNLM"/>
    </source>
</evidence>
<proteinExistence type="predicted"/>
<dbReference type="AlphaFoldDB" id="A0A1V1NZB3"/>
<reference evidence="2" key="1">
    <citation type="submission" date="2012-11" db="EMBL/GenBank/DDBJ databases">
        <authorList>
            <person name="Lucero-Rivera Y.E."/>
            <person name="Tovar-Ramirez D."/>
        </authorList>
    </citation>
    <scope>NUCLEOTIDE SEQUENCE [LARGE SCALE GENOMIC DNA]</scope>
    <source>
        <strain evidence="2">Araruama</strain>
    </source>
</reference>
<evidence type="ECO:0000313" key="1">
    <source>
        <dbReference type="EMBL" id="ETR67846.1"/>
    </source>
</evidence>
<dbReference type="EMBL" id="ATBP01001189">
    <property type="protein sequence ID" value="ETR67846.1"/>
    <property type="molecule type" value="Genomic_DNA"/>
</dbReference>
<dbReference type="InterPro" id="IPR011050">
    <property type="entry name" value="Pectin_lyase_fold/virulence"/>
</dbReference>
<dbReference type="InterPro" id="IPR012334">
    <property type="entry name" value="Pectin_lyas_fold"/>
</dbReference>
<gene>
    <name evidence="1" type="ORF">OMM_04918</name>
</gene>
<evidence type="ECO:0000313" key="2">
    <source>
        <dbReference type="Proteomes" id="UP000189670"/>
    </source>
</evidence>
<dbReference type="Gene3D" id="2.160.20.10">
    <property type="entry name" value="Single-stranded right-handed beta-helix, Pectin lyase-like"/>
    <property type="match status" value="2"/>
</dbReference>
<dbReference type="Proteomes" id="UP000189670">
    <property type="component" value="Unassembled WGS sequence"/>
</dbReference>
<accession>A0A1V1NZB3</accession>